<comment type="caution">
    <text evidence="2">The sequence shown here is derived from an EMBL/GenBank/DDBJ whole genome shotgun (WGS) entry which is preliminary data.</text>
</comment>
<protein>
    <submittedName>
        <fullName evidence="2">Uncharacterized protein</fullName>
    </submittedName>
</protein>
<evidence type="ECO:0000313" key="2">
    <source>
        <dbReference type="EMBL" id="KAJ1922718.1"/>
    </source>
</evidence>
<evidence type="ECO:0000313" key="3">
    <source>
        <dbReference type="Proteomes" id="UP001150569"/>
    </source>
</evidence>
<name>A0A9W8ACD1_9FUNG</name>
<feature type="region of interest" description="Disordered" evidence="1">
    <location>
        <begin position="195"/>
        <end position="251"/>
    </location>
</feature>
<organism evidence="2 3">
    <name type="scientific">Tieghemiomyces parasiticus</name>
    <dbReference type="NCBI Taxonomy" id="78921"/>
    <lineage>
        <taxon>Eukaryota</taxon>
        <taxon>Fungi</taxon>
        <taxon>Fungi incertae sedis</taxon>
        <taxon>Zoopagomycota</taxon>
        <taxon>Kickxellomycotina</taxon>
        <taxon>Dimargaritomycetes</taxon>
        <taxon>Dimargaritales</taxon>
        <taxon>Dimargaritaceae</taxon>
        <taxon>Tieghemiomyces</taxon>
    </lineage>
</organism>
<feature type="compositionally biased region" description="Basic and acidic residues" evidence="1">
    <location>
        <begin position="238"/>
        <end position="251"/>
    </location>
</feature>
<dbReference type="Proteomes" id="UP001150569">
    <property type="component" value="Unassembled WGS sequence"/>
</dbReference>
<dbReference type="AlphaFoldDB" id="A0A9W8ACD1"/>
<feature type="compositionally biased region" description="Acidic residues" evidence="1">
    <location>
        <begin position="219"/>
        <end position="229"/>
    </location>
</feature>
<dbReference type="EMBL" id="JANBPT010000377">
    <property type="protein sequence ID" value="KAJ1922718.1"/>
    <property type="molecule type" value="Genomic_DNA"/>
</dbReference>
<sequence>MLPNIDFTFLNQTRRHVTLLAHCLQVTLSHRDFHRALRILTALYGYGQAPVEILWKPALFVLRHSADSVAALDGFLESHRKMHSPDMVEVTHEMVMQTLVYGSLRQAEMLFDPINNRPYNTSPLLYGYRALVGLALRDDRLIDREFRWLGLGSEGQADEQGRKIAFQKIVDLWYTPRKRAIANVGTMVASTTLDEDDLDDVPTSLTTRPGAAPSVVAVSDEDEDSDQEPEPIATARPDPARPDSETDPADQRILQDFRRVYELEKTLDCFLPYYLQTLVRSDQILEAKRVAVEFCQHNPANLNGYRLALQLLHADRTADRKAWVVLAERYAQLDPLADLDNVVFPLCAHYERLVSAGYFDHLADEVVLLAQRIEATQGGEPVVWQKLADVYRAARPDFTDILRDEIHPMVWEPRRTWWAMTFFDHPAWTDITLDQLTVNHLWLYIVARLVFPDHWRTFRIMHFYDPMLPIEYRDLLRGYLGRVMG</sequence>
<dbReference type="OrthoDB" id="2159786at2759"/>
<evidence type="ECO:0000256" key="1">
    <source>
        <dbReference type="SAM" id="MobiDB-lite"/>
    </source>
</evidence>
<keyword evidence="3" id="KW-1185">Reference proteome</keyword>
<proteinExistence type="predicted"/>
<reference evidence="2" key="1">
    <citation type="submission" date="2022-07" db="EMBL/GenBank/DDBJ databases">
        <title>Phylogenomic reconstructions and comparative analyses of Kickxellomycotina fungi.</title>
        <authorList>
            <person name="Reynolds N.K."/>
            <person name="Stajich J.E."/>
            <person name="Barry K."/>
            <person name="Grigoriev I.V."/>
            <person name="Crous P."/>
            <person name="Smith M.E."/>
        </authorList>
    </citation>
    <scope>NUCLEOTIDE SEQUENCE</scope>
    <source>
        <strain evidence="2">RSA 861</strain>
    </source>
</reference>
<accession>A0A9W8ACD1</accession>
<gene>
    <name evidence="2" type="ORF">IWQ60_006340</name>
</gene>